<evidence type="ECO:0000256" key="1">
    <source>
        <dbReference type="ARBA" id="ARBA00022737"/>
    </source>
</evidence>
<dbReference type="InterPro" id="IPR051012">
    <property type="entry name" value="CellSynth/LPSAsmb/PSIAsmb"/>
</dbReference>
<keyword evidence="7" id="KW-1185">Reference proteome</keyword>
<evidence type="ECO:0000313" key="6">
    <source>
        <dbReference type="EMBL" id="SMP78479.1"/>
    </source>
</evidence>
<dbReference type="InterPro" id="IPR019734">
    <property type="entry name" value="TPR_rpt"/>
</dbReference>
<feature type="compositionally biased region" description="Acidic residues" evidence="3">
    <location>
        <begin position="858"/>
        <end position="870"/>
    </location>
</feature>
<dbReference type="SMART" id="SM00028">
    <property type="entry name" value="TPR"/>
    <property type="match status" value="5"/>
</dbReference>
<feature type="chain" id="PRO_5045227544" evidence="4">
    <location>
        <begin position="28"/>
        <end position="888"/>
    </location>
</feature>
<evidence type="ECO:0000313" key="7">
    <source>
        <dbReference type="Proteomes" id="UP001158067"/>
    </source>
</evidence>
<name>A0ABY1QTM8_9BACT</name>
<feature type="region of interest" description="Disordered" evidence="3">
    <location>
        <begin position="844"/>
        <end position="888"/>
    </location>
</feature>
<sequence length="888" mass="98794">MFDMRSIAAICASLCGAIVFVASVQSADLQTAESLFRSGKYEEAEGIAKSEVEAGTWNESWPRLLLRLQLTQGKYAEALTTYEDAISRYPSSLTLRLNGIEALRHNNLIERSDVEITRFFTALQSSTRRYVSRDNLVAAGRYFTERGEDARKVLEMFYDRIRDADPDFLEAYIATAELAIAKGDYQVAAETVTAAERVDATDPRTAYLAARALESSDPKKANEAIERALGLNPHHIPSLIFQAEAAIDREQYDGAIERLNQVIAINPKHPEAWALRAVLAHLDGNMDLEKEHRETALATWSKNPKVDYLIGKKLSEKYRFAEGAAYQKQAIAMDPDYHVARFQLAQDQLRLGKEEDGWKLAQSVSDADPYNVVAHNLVTLYDRIKTFETLQSGDIHVRMQPREARLYGDEVLNLLGEACEVLCAKYDVEPDAPILVEIFPDQKDFAIRTFGLPGGAGYLGVCFGRVITANSPASQGERPSNWQSVLWHEFCHVVTLEKTRNRMPRWLSEGISVHEERTQNPAWGQSMSPLYREMILGTAETPSSLTPPSQLSSAFLAPPSAMHLQFAYYESSLVVQFIIEKHGIDQLKQILDSLGAGLSTEDAFIGAIGPMEKLDSEFERYAKELANHFGPDADWSREGLPEKGSIDEWQAWVDEHPDNVWALQSLASQMVQSKRYEDAIKPLETLEELSVFTGNRGGPMEMLAMAYQQTGDTEKEKQILLKIIQQSSDALPALERLIEMELREENWESVASYAEEVLAIQPLLPLGHESLAKAAEAIDAPARVIRPLQALLALDPIDPAGLNYRLAKSLDNAGQKELAKRHALMALEDAPRFRNALGLLKDLVSEDTAEDTTKDSGEDPEEDAGEDSAGDDPVANPVSPETQNPTTN</sequence>
<dbReference type="EMBL" id="FXUG01000026">
    <property type="protein sequence ID" value="SMP78479.1"/>
    <property type="molecule type" value="Genomic_DNA"/>
</dbReference>
<organism evidence="6 7">
    <name type="scientific">Neorhodopirellula lusitana</name>
    <dbReference type="NCBI Taxonomy" id="445327"/>
    <lineage>
        <taxon>Bacteria</taxon>
        <taxon>Pseudomonadati</taxon>
        <taxon>Planctomycetota</taxon>
        <taxon>Planctomycetia</taxon>
        <taxon>Pirellulales</taxon>
        <taxon>Pirellulaceae</taxon>
        <taxon>Neorhodopirellula</taxon>
    </lineage>
</organism>
<keyword evidence="2" id="KW-0802">TPR repeat</keyword>
<dbReference type="Proteomes" id="UP001158067">
    <property type="component" value="Unassembled WGS sequence"/>
</dbReference>
<dbReference type="Gene3D" id="1.25.40.10">
    <property type="entry name" value="Tetratricopeptide repeat domain"/>
    <property type="match status" value="2"/>
</dbReference>
<dbReference type="InterPro" id="IPR039568">
    <property type="entry name" value="Peptidase_MA-like_dom"/>
</dbReference>
<dbReference type="InterPro" id="IPR011990">
    <property type="entry name" value="TPR-like_helical_dom_sf"/>
</dbReference>
<feature type="compositionally biased region" description="Polar residues" evidence="3">
    <location>
        <begin position="879"/>
        <end position="888"/>
    </location>
</feature>
<dbReference type="PANTHER" id="PTHR45586">
    <property type="entry name" value="TPR REPEAT-CONTAINING PROTEIN PA4667"/>
    <property type="match status" value="1"/>
</dbReference>
<dbReference type="Pfam" id="PF14559">
    <property type="entry name" value="TPR_19"/>
    <property type="match status" value="1"/>
</dbReference>
<evidence type="ECO:0000256" key="4">
    <source>
        <dbReference type="SAM" id="SignalP"/>
    </source>
</evidence>
<dbReference type="Pfam" id="PF13485">
    <property type="entry name" value="Peptidase_MA_2"/>
    <property type="match status" value="1"/>
</dbReference>
<reference evidence="6 7" key="1">
    <citation type="submission" date="2017-05" db="EMBL/GenBank/DDBJ databases">
        <authorList>
            <person name="Varghese N."/>
            <person name="Submissions S."/>
        </authorList>
    </citation>
    <scope>NUCLEOTIDE SEQUENCE [LARGE SCALE GENOMIC DNA]</scope>
    <source>
        <strain evidence="6 7">DSM 25457</strain>
    </source>
</reference>
<keyword evidence="1" id="KW-0677">Repeat</keyword>
<evidence type="ECO:0000256" key="3">
    <source>
        <dbReference type="SAM" id="MobiDB-lite"/>
    </source>
</evidence>
<protein>
    <submittedName>
        <fullName evidence="6">Lipopolysaccharide biosynthesis regulator YciM, contains six TPR domains and a predicted metal-binding C-terminal domain</fullName>
    </submittedName>
</protein>
<feature type="signal peptide" evidence="4">
    <location>
        <begin position="1"/>
        <end position="27"/>
    </location>
</feature>
<evidence type="ECO:0000259" key="5">
    <source>
        <dbReference type="Pfam" id="PF13485"/>
    </source>
</evidence>
<dbReference type="RefSeq" id="WP_283435523.1">
    <property type="nucleotide sequence ID" value="NZ_FXUG01000026.1"/>
</dbReference>
<proteinExistence type="predicted"/>
<dbReference type="SUPFAM" id="SSF48452">
    <property type="entry name" value="TPR-like"/>
    <property type="match status" value="3"/>
</dbReference>
<feature type="domain" description="Peptidase MA-like" evidence="5">
    <location>
        <begin position="485"/>
        <end position="609"/>
    </location>
</feature>
<gene>
    <name evidence="6" type="ORF">SAMN06265222_12626</name>
</gene>
<accession>A0ABY1QTM8</accession>
<comment type="caution">
    <text evidence="6">The sequence shown here is derived from an EMBL/GenBank/DDBJ whole genome shotgun (WGS) entry which is preliminary data.</text>
</comment>
<keyword evidence="4" id="KW-0732">Signal</keyword>
<dbReference type="PANTHER" id="PTHR45586:SF1">
    <property type="entry name" value="LIPOPOLYSACCHARIDE ASSEMBLY PROTEIN B"/>
    <property type="match status" value="1"/>
</dbReference>
<evidence type="ECO:0000256" key="2">
    <source>
        <dbReference type="ARBA" id="ARBA00022803"/>
    </source>
</evidence>
<dbReference type="Pfam" id="PF13432">
    <property type="entry name" value="TPR_16"/>
    <property type="match status" value="1"/>
</dbReference>